<evidence type="ECO:0000313" key="9">
    <source>
        <dbReference type="Proteomes" id="UP000515156"/>
    </source>
</evidence>
<dbReference type="OrthoDB" id="1936208at2759"/>
<keyword evidence="9" id="KW-1185">Reference proteome</keyword>
<feature type="region of interest" description="Disordered" evidence="7">
    <location>
        <begin position="750"/>
        <end position="771"/>
    </location>
</feature>
<feature type="transmembrane region" description="Helical" evidence="6">
    <location>
        <begin position="179"/>
        <end position="196"/>
    </location>
</feature>
<feature type="transmembrane region" description="Helical" evidence="6">
    <location>
        <begin position="472"/>
        <end position="495"/>
    </location>
</feature>
<feature type="transmembrane region" description="Helical" evidence="6">
    <location>
        <begin position="678"/>
        <end position="704"/>
    </location>
</feature>
<dbReference type="AlphaFoldDB" id="A0A6P7YN99"/>
<dbReference type="InterPro" id="IPR038900">
    <property type="entry name" value="TMC"/>
</dbReference>
<sequence>MEQDEEELELMELHPGDKGNVTHLKPPAHHAGIGEDLNESYSSATLKILASMPSRTIGRSRGAIISEYYNRTNRLRRRKSRPSIHDLKFAARPSIRQYSLDFDTDNTAEEEKRSLLVTELQNLSSAQRNHLLQTMPMSLAVKLELRHMTCVQQAGVQRRGSLPCCSRTRYHIIMGFRNLWYTLLSFVYSLQPWHYSLKQISGRFGSSVLSYFLFLKTLLMFSIFLCLLSLFFIVLPQAMHPPKVMNQRTFTGLELLTGAGSFTFSSMYYGYYSNFTLNEVCANGSRVNPVGQLPYNMPLAYAFTVVIAFFITCIVLVYSMSRSFGESYRIGSTSGDLANKVFCSWDFKVIQRRSVRLQHENILIQLKELLCERKGHAVLLITTWAKLRNLAVHTLVWILSLGSVLGSAILVYYISEYMHKVYRGKVKYSSEIQLEALLLPLPLLVSLINLLLPYLYSLLALWEKQDSPILEVYIAICRNLILKMVILGVLCYHWLGRKMKYLENQCWETFIGQELYRFVVMDFIFMLLDTFFGEMVWRFILEKKQKRKPEFDIARNVLELIYGQTLTWLGFLFVPLLPAVQTLQLLLLFYIKKMSLMRNCQCPSKPWRASHMSTIFITLLCFPSFLGAAIFLSYSIWSVKPSDTCGPFQTLGTISEAGRVWIQELEKSNPRLLWFTWIYHYVVKNTFCIFLAAGVLMIVIYFYIEVVNGQRKIIVMLKEQIGNEGEDKKFLIQKIHLIYRKQKREDNVGGQSWKGQVIGPDTISEEREANP</sequence>
<feature type="transmembrane region" description="Helical" evidence="6">
    <location>
        <begin position="568"/>
        <end position="591"/>
    </location>
</feature>
<dbReference type="Pfam" id="PF07810">
    <property type="entry name" value="TMC"/>
    <property type="match status" value="1"/>
</dbReference>
<dbReference type="PANTHER" id="PTHR23302">
    <property type="entry name" value="TRANSMEMBRANE CHANNEL-RELATED"/>
    <property type="match status" value="1"/>
</dbReference>
<protein>
    <recommendedName>
        <fullName evidence="6">Transmembrane channel-like protein</fullName>
    </recommendedName>
</protein>
<feature type="transmembrane region" description="Helical" evidence="6">
    <location>
        <begin position="299"/>
        <end position="320"/>
    </location>
</feature>
<keyword evidence="5 6" id="KW-0472">Membrane</keyword>
<dbReference type="GeneID" id="115473581"/>
<comment type="subcellular location">
    <subcellularLocation>
        <location evidence="1 6">Membrane</location>
        <topology evidence="1 6">Multi-pass membrane protein</topology>
    </subcellularLocation>
</comment>
<evidence type="ECO:0000259" key="8">
    <source>
        <dbReference type="Pfam" id="PF07810"/>
    </source>
</evidence>
<keyword evidence="3 6" id="KW-0812">Transmembrane</keyword>
<accession>A0A6P7YN99</accession>
<evidence type="ECO:0000256" key="2">
    <source>
        <dbReference type="ARBA" id="ARBA00006510"/>
    </source>
</evidence>
<organism evidence="9 10">
    <name type="scientific">Microcaecilia unicolor</name>
    <dbReference type="NCBI Taxonomy" id="1415580"/>
    <lineage>
        <taxon>Eukaryota</taxon>
        <taxon>Metazoa</taxon>
        <taxon>Chordata</taxon>
        <taxon>Craniata</taxon>
        <taxon>Vertebrata</taxon>
        <taxon>Euteleostomi</taxon>
        <taxon>Amphibia</taxon>
        <taxon>Gymnophiona</taxon>
        <taxon>Siphonopidae</taxon>
        <taxon>Microcaecilia</taxon>
    </lineage>
</organism>
<keyword evidence="4 6" id="KW-1133">Transmembrane helix</keyword>
<dbReference type="CTD" id="11322"/>
<dbReference type="RefSeq" id="XP_030064521.1">
    <property type="nucleotide sequence ID" value="XM_030208661.1"/>
</dbReference>
<proteinExistence type="inferred from homology"/>
<evidence type="ECO:0000256" key="5">
    <source>
        <dbReference type="ARBA" id="ARBA00023136"/>
    </source>
</evidence>
<feature type="transmembrane region" description="Helical" evidence="6">
    <location>
        <begin position="394"/>
        <end position="415"/>
    </location>
</feature>
<dbReference type="Proteomes" id="UP000515156">
    <property type="component" value="Chromosome 6"/>
</dbReference>
<dbReference type="RefSeq" id="XP_030064519.1">
    <property type="nucleotide sequence ID" value="XM_030208659.1"/>
</dbReference>
<feature type="transmembrane region" description="Helical" evidence="6">
    <location>
        <begin position="515"/>
        <end position="540"/>
    </location>
</feature>
<evidence type="ECO:0000256" key="3">
    <source>
        <dbReference type="ARBA" id="ARBA00022692"/>
    </source>
</evidence>
<dbReference type="GO" id="GO:0008381">
    <property type="term" value="F:mechanosensitive monoatomic ion channel activity"/>
    <property type="evidence" value="ECO:0007669"/>
    <property type="project" value="TreeGrafter"/>
</dbReference>
<dbReference type="RefSeq" id="XP_030064520.1">
    <property type="nucleotide sequence ID" value="XM_030208660.1"/>
</dbReference>
<evidence type="ECO:0000256" key="7">
    <source>
        <dbReference type="SAM" id="MobiDB-lite"/>
    </source>
</evidence>
<dbReference type="GO" id="GO:0005886">
    <property type="term" value="C:plasma membrane"/>
    <property type="evidence" value="ECO:0007669"/>
    <property type="project" value="InterPro"/>
</dbReference>
<comment type="similarity">
    <text evidence="2 6">Belongs to the TMC family.</text>
</comment>
<evidence type="ECO:0000313" key="12">
    <source>
        <dbReference type="RefSeq" id="XP_030064521.1"/>
    </source>
</evidence>
<dbReference type="InterPro" id="IPR012496">
    <property type="entry name" value="TMC_dom"/>
</dbReference>
<feature type="domain" description="TMC" evidence="8">
    <location>
        <begin position="506"/>
        <end position="610"/>
    </location>
</feature>
<reference evidence="10 11" key="1">
    <citation type="submission" date="2025-04" db="UniProtKB">
        <authorList>
            <consortium name="RefSeq"/>
        </authorList>
    </citation>
    <scope>IDENTIFICATION</scope>
</reference>
<gene>
    <name evidence="10 11 12" type="primary">TMC6</name>
</gene>
<evidence type="ECO:0000256" key="6">
    <source>
        <dbReference type="RuleBase" id="RU310713"/>
    </source>
</evidence>
<evidence type="ECO:0000256" key="1">
    <source>
        <dbReference type="ARBA" id="ARBA00004141"/>
    </source>
</evidence>
<feature type="transmembrane region" description="Helical" evidence="6">
    <location>
        <begin position="612"/>
        <end position="637"/>
    </location>
</feature>
<dbReference type="KEGG" id="muo:115473581"/>
<evidence type="ECO:0000256" key="4">
    <source>
        <dbReference type="ARBA" id="ARBA00022989"/>
    </source>
</evidence>
<feature type="transmembrane region" description="Helical" evidence="6">
    <location>
        <begin position="208"/>
        <end position="235"/>
    </location>
</feature>
<dbReference type="PANTHER" id="PTHR23302:SF4">
    <property type="entry name" value="TRANSMEMBRANE CHANNEL-LIKE PROTEIN 6"/>
    <property type="match status" value="1"/>
</dbReference>
<name>A0A6P7YN99_9AMPH</name>
<evidence type="ECO:0000313" key="10">
    <source>
        <dbReference type="RefSeq" id="XP_030064519.1"/>
    </source>
</evidence>
<evidence type="ECO:0000313" key="11">
    <source>
        <dbReference type="RefSeq" id="XP_030064520.1"/>
    </source>
</evidence>
<feature type="transmembrane region" description="Helical" evidence="6">
    <location>
        <begin position="436"/>
        <end position="456"/>
    </location>
</feature>